<keyword evidence="3" id="KW-1185">Reference proteome</keyword>
<feature type="compositionally biased region" description="Polar residues" evidence="1">
    <location>
        <begin position="142"/>
        <end position="151"/>
    </location>
</feature>
<proteinExistence type="predicted"/>
<feature type="region of interest" description="Disordered" evidence="1">
    <location>
        <begin position="28"/>
        <end position="94"/>
    </location>
</feature>
<dbReference type="EMBL" id="PGOL01002424">
    <property type="protein sequence ID" value="PKI48235.1"/>
    <property type="molecule type" value="Genomic_DNA"/>
</dbReference>
<feature type="region of interest" description="Disordered" evidence="1">
    <location>
        <begin position="142"/>
        <end position="200"/>
    </location>
</feature>
<gene>
    <name evidence="2" type="ORF">CRG98_031390</name>
</gene>
<evidence type="ECO:0000256" key="1">
    <source>
        <dbReference type="SAM" id="MobiDB-lite"/>
    </source>
</evidence>
<dbReference type="Proteomes" id="UP000233551">
    <property type="component" value="Unassembled WGS sequence"/>
</dbReference>
<name>A0A2I0IW85_PUNGR</name>
<organism evidence="2 3">
    <name type="scientific">Punica granatum</name>
    <name type="common">Pomegranate</name>
    <dbReference type="NCBI Taxonomy" id="22663"/>
    <lineage>
        <taxon>Eukaryota</taxon>
        <taxon>Viridiplantae</taxon>
        <taxon>Streptophyta</taxon>
        <taxon>Embryophyta</taxon>
        <taxon>Tracheophyta</taxon>
        <taxon>Spermatophyta</taxon>
        <taxon>Magnoliopsida</taxon>
        <taxon>eudicotyledons</taxon>
        <taxon>Gunneridae</taxon>
        <taxon>Pentapetalae</taxon>
        <taxon>rosids</taxon>
        <taxon>malvids</taxon>
        <taxon>Myrtales</taxon>
        <taxon>Lythraceae</taxon>
        <taxon>Punica</taxon>
    </lineage>
</organism>
<reference evidence="2 3" key="1">
    <citation type="submission" date="2017-11" db="EMBL/GenBank/DDBJ databases">
        <title>De-novo sequencing of pomegranate (Punica granatum L.) genome.</title>
        <authorList>
            <person name="Akparov Z."/>
            <person name="Amiraslanov A."/>
            <person name="Hajiyeva S."/>
            <person name="Abbasov M."/>
            <person name="Kaur K."/>
            <person name="Hamwieh A."/>
            <person name="Solovyev V."/>
            <person name="Salamov A."/>
            <person name="Braich B."/>
            <person name="Kosarev P."/>
            <person name="Mahmoud A."/>
            <person name="Hajiyev E."/>
            <person name="Babayeva S."/>
            <person name="Izzatullayeva V."/>
            <person name="Mammadov A."/>
            <person name="Mammadov A."/>
            <person name="Sharifova S."/>
            <person name="Ojaghi J."/>
            <person name="Eynullazada K."/>
            <person name="Bayramov B."/>
            <person name="Abdulazimova A."/>
            <person name="Shahmuradov I."/>
        </authorList>
    </citation>
    <scope>NUCLEOTIDE SEQUENCE [LARGE SCALE GENOMIC DNA]</scope>
    <source>
        <strain evidence="3">cv. AG2017</strain>
        <tissue evidence="2">Leaf</tissue>
    </source>
</reference>
<feature type="compositionally biased region" description="Polar residues" evidence="1">
    <location>
        <begin position="173"/>
        <end position="183"/>
    </location>
</feature>
<sequence>MKDTPSLPKWFVTPRALVKVLVTKPLCPGRLISRKRESTLPVHPPESGSPSQPQNQSSSPQKHRSEPSNMTAQSEGKDNSPSSQPPVADSDIDLLLRRSHVTPYNIRNEMGWDRTAYSLNTDSIYSGLMDLQGSLEAQSSYWTSPRRSPTLSPVPHHAYSPSSERASLRHKSPTYNAKPSGSAQAHRISPGPNKDFPHGSGMELEDFTISFTHRKRKNETSIEDFFNLAAPYSKFFNKMAKTIGHQN</sequence>
<protein>
    <submittedName>
        <fullName evidence="2">Uncharacterized protein</fullName>
    </submittedName>
</protein>
<accession>A0A2I0IW85</accession>
<evidence type="ECO:0000313" key="3">
    <source>
        <dbReference type="Proteomes" id="UP000233551"/>
    </source>
</evidence>
<feature type="compositionally biased region" description="Low complexity" evidence="1">
    <location>
        <begin position="45"/>
        <end position="60"/>
    </location>
</feature>
<dbReference type="AlphaFoldDB" id="A0A2I0IW85"/>
<comment type="caution">
    <text evidence="2">The sequence shown here is derived from an EMBL/GenBank/DDBJ whole genome shotgun (WGS) entry which is preliminary data.</text>
</comment>
<evidence type="ECO:0000313" key="2">
    <source>
        <dbReference type="EMBL" id="PKI48235.1"/>
    </source>
</evidence>
<feature type="compositionally biased region" description="Polar residues" evidence="1">
    <location>
        <begin position="67"/>
        <end position="82"/>
    </location>
</feature>